<dbReference type="Pfam" id="PF01585">
    <property type="entry name" value="G-patch"/>
    <property type="match status" value="1"/>
</dbReference>
<feature type="domain" description="Integrase catalytic" evidence="4">
    <location>
        <begin position="1477"/>
        <end position="1651"/>
    </location>
</feature>
<dbReference type="CDD" id="cd00303">
    <property type="entry name" value="retropepsin_like"/>
    <property type="match status" value="1"/>
</dbReference>
<feature type="compositionally biased region" description="Basic and acidic residues" evidence="2">
    <location>
        <begin position="758"/>
        <end position="769"/>
    </location>
</feature>
<dbReference type="PROSITE" id="PS50174">
    <property type="entry name" value="G_PATCH"/>
    <property type="match status" value="1"/>
</dbReference>
<dbReference type="Pfam" id="PF00078">
    <property type="entry name" value="RVT_1"/>
    <property type="match status" value="1"/>
</dbReference>
<sequence>MAEEASKLRGLEARVAALETKFNFLLQFMRRMTAQMEERKKALISKRREEIYPALSLSKAAQTLPTPRRPAFHIPRPSRTEPRQFQPLPIPVPQLYALLVKKKMITPVSQRTRIGPQPKDYNKDLTCEYHQGEVGHTVENCRVLRHRIQDLLDQGVLKFRIEGVINSIEIEKSDEVNIISTEIPWEPLCHETKKQRLPTTREESTKVGVCEYRSGAQNHNLRTLMRGRTSKQGWKELKRILREFCEKKKEELGKLTPATPPEMSKPDPVIIQYATKEKVMLQTASVSTVQSSEKVPSVVIQVPQPFPYHDNKRVPWNYGMKVISTWEGKPKMEEEVVGNLTSGLGGITRSGRCYTPEELEKRRKEIGKTVEDPAKTKVAEDEAADFLRIIKSSEYSVVKQLSKMPSHISVLALLLASESHRKALLKVLNEAYVPEDITGPSFENMVTSILVTNQLTFSDDELPPEGRGHVKALYISVKTNDRIVSRVLIDNGSALNVCPLSTLEKLDIDPTRVRVTSMVVRAFDGTRREVLGEIDLPVEVGPQVYNINFQVLRIDSPYNLLLGRPWLHTAGALKNLYPFTMTAKSPTLTDVHPRKRHSTAFEFVTVIHRVAAVEPKLSRAGIMVAREFVKAGFQPGQGLGCANQGRTAIVTLEGNKDRYGLGYTPTRKDRQIAYEARRQRAAAKLRGEKWPEKKMDLARAFLERYRFNPHSILEYLGLKEDEEPYVIPDPGVNEVIVEIKEESSMSTLPALTEGEEEEKARPPPAKDPDSIAIAEEGEEPVKTPPPSNITTTTAEEEYAGPMVEGLSIHTITEEEDSTTPPTRHCQQGEEAKMWTCVPLLQRVSSSNEITRKTSNDPHVSEIDNKTNCSLDNIDNSDEEIELPNDILEALERQDEGSKPNIEELEIVNLANEGEEPREVKIGTRCTTEQKEALIALLREFHEIFAWSYQDMPGLDTDIVVHKIPLKPECKPVKQALRRMKPEVILKDQGGSGKAIEGRMCVDYRDLNRASPKDNFPLPHIDTLVDNTATNAVFSFMDGFSGYNQIKMAEEDKPKTAFVTHWGTFVYDVMPFGLKNAGATYQRAMRLKKYQLRLNPNKCAFGVTSGKLLGFIVSGRGIEIDPAKLTATCEPLFKLLRKDVKIKWTEDCQRAFDKIKEYLLNPPILVPPTPGRPLILYLTVQEASMGCMLGQQDETGKKGASNLLSQQEKLRQYMLYYTTWLVSRMDPIKYIFEKPALTGKIARWQVLLSEFDILFVARKAIKGQAIADYLADYPSEQLELMDSEFPDEDVNDSRRRQSRQGFDCTNNMTEYEACIVGLQAALEFGAYELEVFGDSLLIVSQTNGEWQARDPKLIPYQRYISRLVPKFKYITFTYTPRAHNHFADALATLASLIKLVEGDDVRPLRIETRDIPGILEYPPRATENEKKYIRRMAFQFFLSGEILYKRTHDATLLRCVDAEEANRLIPRDARGIDGSPCQRTLPGPEDYESWLLLVDNGEGLHQTCPDVPQMPDASNGHEFILVAIDYFTKWVEACSFKNVTQVAVTRFVKNNIICRYGMPEMLITDNASNLNNRMMDQLCQQFKIQHHNSAPYRPKMNGAVEAANKNVKKILSKMTETYKDWHEHLPYALCAYRTSVRTSVGATPYSLVYGMEAVLPVEVEIPSLRILSQTQLEEAEWAQARYEQLNFIDEKRLAALCHGQLYQRRIERAYNKKARPRTFQPGDLVLKKRNMALSDPRGKFAPSYEGPYVVKKAFSGGAIILADMDGEEFRSPINSDSVIKYHV</sequence>
<dbReference type="Pfam" id="PF13456">
    <property type="entry name" value="RVT_3"/>
    <property type="match status" value="1"/>
</dbReference>
<dbReference type="GO" id="GO:0003676">
    <property type="term" value="F:nucleic acid binding"/>
    <property type="evidence" value="ECO:0007669"/>
    <property type="project" value="InterPro"/>
</dbReference>
<dbReference type="PROSITE" id="PS50994">
    <property type="entry name" value="INTEGRASE"/>
    <property type="match status" value="1"/>
</dbReference>
<feature type="region of interest" description="Disordered" evidence="2">
    <location>
        <begin position="63"/>
        <end position="87"/>
    </location>
</feature>
<dbReference type="Gene3D" id="3.30.420.10">
    <property type="entry name" value="Ribonuclease H-like superfamily/Ribonuclease H"/>
    <property type="match status" value="2"/>
</dbReference>
<evidence type="ECO:0000259" key="3">
    <source>
        <dbReference type="PROSITE" id="PS50174"/>
    </source>
</evidence>
<dbReference type="PANTHER" id="PTHR48475:SF1">
    <property type="entry name" value="RNASE H TYPE-1 DOMAIN-CONTAINING PROTEIN"/>
    <property type="match status" value="1"/>
</dbReference>
<dbReference type="Gene3D" id="2.40.70.10">
    <property type="entry name" value="Acid Proteases"/>
    <property type="match status" value="1"/>
</dbReference>
<dbReference type="GO" id="GO:0006310">
    <property type="term" value="P:DNA recombination"/>
    <property type="evidence" value="ECO:0007669"/>
    <property type="project" value="UniProtKB-KW"/>
</dbReference>
<dbReference type="SUPFAM" id="SSF56672">
    <property type="entry name" value="DNA/RNA polymerases"/>
    <property type="match status" value="1"/>
</dbReference>
<evidence type="ECO:0000313" key="5">
    <source>
        <dbReference type="EMBL" id="SPD02482.1"/>
    </source>
</evidence>
<dbReference type="SUPFAM" id="SSF50630">
    <property type="entry name" value="Acid proteases"/>
    <property type="match status" value="1"/>
</dbReference>
<organism evidence="5">
    <name type="scientific">Fagus sylvatica</name>
    <name type="common">Beechnut</name>
    <dbReference type="NCBI Taxonomy" id="28930"/>
    <lineage>
        <taxon>Eukaryota</taxon>
        <taxon>Viridiplantae</taxon>
        <taxon>Streptophyta</taxon>
        <taxon>Embryophyta</taxon>
        <taxon>Tracheophyta</taxon>
        <taxon>Spermatophyta</taxon>
        <taxon>Magnoliopsida</taxon>
        <taxon>eudicotyledons</taxon>
        <taxon>Gunneridae</taxon>
        <taxon>Pentapetalae</taxon>
        <taxon>rosids</taxon>
        <taxon>fabids</taxon>
        <taxon>Fagales</taxon>
        <taxon>Fagaceae</taxon>
        <taxon>Fagus</taxon>
    </lineage>
</organism>
<name>A0A2N9GS50_FAGSY</name>
<accession>A0A2N9GS50</accession>
<keyword evidence="1" id="KW-0233">DNA recombination</keyword>
<dbReference type="InterPro" id="IPR036397">
    <property type="entry name" value="RNaseH_sf"/>
</dbReference>
<feature type="domain" description="G-patch" evidence="3">
    <location>
        <begin position="620"/>
        <end position="666"/>
    </location>
</feature>
<dbReference type="GO" id="GO:0004523">
    <property type="term" value="F:RNA-DNA hybrid ribonuclease activity"/>
    <property type="evidence" value="ECO:0007669"/>
    <property type="project" value="InterPro"/>
</dbReference>
<dbReference type="CDD" id="cd09279">
    <property type="entry name" value="RNase_HI_like"/>
    <property type="match status" value="1"/>
</dbReference>
<dbReference type="Gene3D" id="3.10.10.10">
    <property type="entry name" value="HIV Type 1 Reverse Transcriptase, subunit A, domain 1"/>
    <property type="match status" value="1"/>
</dbReference>
<reference evidence="5" key="1">
    <citation type="submission" date="2018-02" db="EMBL/GenBank/DDBJ databases">
        <authorList>
            <person name="Cohen D.B."/>
            <person name="Kent A.D."/>
        </authorList>
    </citation>
    <scope>NUCLEOTIDE SEQUENCE</scope>
</reference>
<proteinExistence type="predicted"/>
<dbReference type="Gene3D" id="3.30.70.270">
    <property type="match status" value="2"/>
</dbReference>
<dbReference type="Pfam" id="PF00665">
    <property type="entry name" value="rve"/>
    <property type="match status" value="1"/>
</dbReference>
<dbReference type="GO" id="GO:0015074">
    <property type="term" value="P:DNA integration"/>
    <property type="evidence" value="ECO:0007669"/>
    <property type="project" value="InterPro"/>
</dbReference>
<gene>
    <name evidence="5" type="ORF">FSB_LOCUS30364</name>
</gene>
<evidence type="ECO:0000256" key="2">
    <source>
        <dbReference type="SAM" id="MobiDB-lite"/>
    </source>
</evidence>
<dbReference type="InterPro" id="IPR012337">
    <property type="entry name" value="RNaseH-like_sf"/>
</dbReference>
<dbReference type="InterPro" id="IPR000477">
    <property type="entry name" value="RT_dom"/>
</dbReference>
<dbReference type="Pfam" id="PF17919">
    <property type="entry name" value="RT_RNaseH_2"/>
    <property type="match status" value="1"/>
</dbReference>
<dbReference type="InterPro" id="IPR043128">
    <property type="entry name" value="Rev_trsase/Diguanyl_cyclase"/>
</dbReference>
<dbReference type="InterPro" id="IPR000467">
    <property type="entry name" value="G_patch_dom"/>
</dbReference>
<dbReference type="PANTHER" id="PTHR48475">
    <property type="entry name" value="RIBONUCLEASE H"/>
    <property type="match status" value="1"/>
</dbReference>
<protein>
    <submittedName>
        <fullName evidence="5">Uncharacterized protein</fullName>
    </submittedName>
</protein>
<dbReference type="EMBL" id="OIVN01002312">
    <property type="protein sequence ID" value="SPD02482.1"/>
    <property type="molecule type" value="Genomic_DNA"/>
</dbReference>
<evidence type="ECO:0000259" key="4">
    <source>
        <dbReference type="PROSITE" id="PS50994"/>
    </source>
</evidence>
<dbReference type="SUPFAM" id="SSF53098">
    <property type="entry name" value="Ribonuclease H-like"/>
    <property type="match status" value="2"/>
</dbReference>
<dbReference type="InterPro" id="IPR043502">
    <property type="entry name" value="DNA/RNA_pol_sf"/>
</dbReference>
<dbReference type="InterPro" id="IPR021109">
    <property type="entry name" value="Peptidase_aspartic_dom_sf"/>
</dbReference>
<evidence type="ECO:0000256" key="1">
    <source>
        <dbReference type="ARBA" id="ARBA00023172"/>
    </source>
</evidence>
<dbReference type="CDD" id="cd01647">
    <property type="entry name" value="RT_LTR"/>
    <property type="match status" value="1"/>
</dbReference>
<dbReference type="InterPro" id="IPR002156">
    <property type="entry name" value="RNaseH_domain"/>
</dbReference>
<dbReference type="InterPro" id="IPR001584">
    <property type="entry name" value="Integrase_cat-core"/>
</dbReference>
<feature type="region of interest" description="Disordered" evidence="2">
    <location>
        <begin position="743"/>
        <end position="770"/>
    </location>
</feature>
<dbReference type="InterPro" id="IPR041577">
    <property type="entry name" value="RT_RNaseH_2"/>
</dbReference>